<proteinExistence type="predicted"/>
<dbReference type="EMBL" id="JABWDY010042835">
    <property type="protein sequence ID" value="KAF5176368.1"/>
    <property type="molecule type" value="Genomic_DNA"/>
</dbReference>
<keyword evidence="2" id="KW-1185">Reference proteome</keyword>
<dbReference type="PANTHER" id="PTHR16469:SF27">
    <property type="entry name" value="UBIQUITIN-ASSOCIATED AND SH3 DOMAIN-CONTAINING BA-RELATED"/>
    <property type="match status" value="1"/>
</dbReference>
<dbReference type="Pfam" id="PF00300">
    <property type="entry name" value="His_Phos_1"/>
    <property type="match status" value="1"/>
</dbReference>
<evidence type="ECO:0000313" key="2">
    <source>
        <dbReference type="Proteomes" id="UP000554482"/>
    </source>
</evidence>
<dbReference type="InterPro" id="IPR051710">
    <property type="entry name" value="Phosphatase_SH3-domain"/>
</dbReference>
<dbReference type="SUPFAM" id="SSF53254">
    <property type="entry name" value="Phosphoglycerate mutase-like"/>
    <property type="match status" value="1"/>
</dbReference>
<reference evidence="1 2" key="1">
    <citation type="submission" date="2020-06" db="EMBL/GenBank/DDBJ databases">
        <title>Transcriptomic and genomic resources for Thalictrum thalictroides and T. hernandezii: Facilitating candidate gene discovery in an emerging model plant lineage.</title>
        <authorList>
            <person name="Arias T."/>
            <person name="Riano-Pachon D.M."/>
            <person name="Di Stilio V.S."/>
        </authorList>
    </citation>
    <scope>NUCLEOTIDE SEQUENCE [LARGE SCALE GENOMIC DNA]</scope>
    <source>
        <strain evidence="2">cv. WT478/WT964</strain>
        <tissue evidence="1">Leaves</tissue>
    </source>
</reference>
<organism evidence="1 2">
    <name type="scientific">Thalictrum thalictroides</name>
    <name type="common">Rue-anemone</name>
    <name type="synonym">Anemone thalictroides</name>
    <dbReference type="NCBI Taxonomy" id="46969"/>
    <lineage>
        <taxon>Eukaryota</taxon>
        <taxon>Viridiplantae</taxon>
        <taxon>Streptophyta</taxon>
        <taxon>Embryophyta</taxon>
        <taxon>Tracheophyta</taxon>
        <taxon>Spermatophyta</taxon>
        <taxon>Magnoliopsida</taxon>
        <taxon>Ranunculales</taxon>
        <taxon>Ranunculaceae</taxon>
        <taxon>Thalictroideae</taxon>
        <taxon>Thalictrum</taxon>
    </lineage>
</organism>
<dbReference type="CDD" id="cd07067">
    <property type="entry name" value="HP_PGM_like"/>
    <property type="match status" value="1"/>
</dbReference>
<dbReference type="InterPro" id="IPR013078">
    <property type="entry name" value="His_Pase_superF_clade-1"/>
</dbReference>
<evidence type="ECO:0000313" key="1">
    <source>
        <dbReference type="EMBL" id="KAF5176368.1"/>
    </source>
</evidence>
<sequence length="376" mass="42794">MSSNSSPRIVTETQFPSQRVQNIIVMRHGDRIDNAEPLWITTAKTPWDPPLVYAGKERAFCTGRKLRNSIGFPIHRVIVSPFTRCIQTASEVVSALAAINDDDPLEMTSDNIKIDPSKIKVSVEFGLCEILSKEAIRSDFVPKNGNWGFKFSDLEAKFPSGTVDSTVGHVYQEMPKWEEPLQDARARYVRVIRALADKFPSENLVLVTHGEGVGVAISAFLKDTSVYEVEYCAYAHLQRQISFGSNKAITPGNFDVVTRNGQSGIRKYGTGVFMELQLMMAEWRKFRVKEWLENWPKVNTTSWGDILWKNAPYAVIWSIWNARNESIFKEKFTTPKRICLTVMGVLWYWSLGKIESRGRRFQELIVNWKMVVTGIG</sequence>
<gene>
    <name evidence="1" type="ORF">FRX31_034050</name>
</gene>
<name>A0A7J6UV62_THATH</name>
<accession>A0A7J6UV62</accession>
<dbReference type="OrthoDB" id="414418at2759"/>
<dbReference type="PANTHER" id="PTHR16469">
    <property type="entry name" value="UBIQUITIN-ASSOCIATED AND SH3 DOMAIN-CONTAINING BA-RELATED"/>
    <property type="match status" value="1"/>
</dbReference>
<dbReference type="FunFam" id="3.40.50.1240:FF:000039">
    <property type="entry name" value="Phosphoglycerate mutase family protein"/>
    <property type="match status" value="1"/>
</dbReference>
<dbReference type="AlphaFoldDB" id="A0A7J6UV62"/>
<dbReference type="InterPro" id="IPR029033">
    <property type="entry name" value="His_PPase_superfam"/>
</dbReference>
<dbReference type="Proteomes" id="UP000554482">
    <property type="component" value="Unassembled WGS sequence"/>
</dbReference>
<protein>
    <submittedName>
        <fullName evidence="1">Phosphoglycerate mutase family protein</fullName>
    </submittedName>
</protein>
<comment type="caution">
    <text evidence="1">The sequence shown here is derived from an EMBL/GenBank/DDBJ whole genome shotgun (WGS) entry which is preliminary data.</text>
</comment>
<dbReference type="Gene3D" id="3.40.50.1240">
    <property type="entry name" value="Phosphoglycerate mutase-like"/>
    <property type="match status" value="1"/>
</dbReference>